<feature type="compositionally biased region" description="Pro residues" evidence="3">
    <location>
        <begin position="46"/>
        <end position="55"/>
    </location>
</feature>
<name>A0ABP8YZR7_9ACTN</name>
<dbReference type="PANTHER" id="PTHR22946:SF9">
    <property type="entry name" value="POLYKETIDE TRANSFERASE AF380"/>
    <property type="match status" value="1"/>
</dbReference>
<evidence type="ECO:0000256" key="4">
    <source>
        <dbReference type="SAM" id="SignalP"/>
    </source>
</evidence>
<evidence type="ECO:0000313" key="6">
    <source>
        <dbReference type="EMBL" id="GAA4741051.1"/>
    </source>
</evidence>
<feature type="region of interest" description="Disordered" evidence="3">
    <location>
        <begin position="23"/>
        <end position="71"/>
    </location>
</feature>
<dbReference type="InterPro" id="IPR001375">
    <property type="entry name" value="Peptidase_S9_cat"/>
</dbReference>
<dbReference type="EMBL" id="BAABKN010000015">
    <property type="protein sequence ID" value="GAA4741051.1"/>
    <property type="molecule type" value="Genomic_DNA"/>
</dbReference>
<evidence type="ECO:0000259" key="5">
    <source>
        <dbReference type="Pfam" id="PF00326"/>
    </source>
</evidence>
<evidence type="ECO:0000313" key="7">
    <source>
        <dbReference type="Proteomes" id="UP001499882"/>
    </source>
</evidence>
<comment type="caution">
    <text evidence="6">The sequence shown here is derived from an EMBL/GenBank/DDBJ whole genome shotgun (WGS) entry which is preliminary data.</text>
</comment>
<evidence type="ECO:0000256" key="1">
    <source>
        <dbReference type="ARBA" id="ARBA00008645"/>
    </source>
</evidence>
<dbReference type="PROSITE" id="PS51257">
    <property type="entry name" value="PROKAR_LIPOPROTEIN"/>
    <property type="match status" value="1"/>
</dbReference>
<dbReference type="InterPro" id="IPR029058">
    <property type="entry name" value="AB_hydrolase_fold"/>
</dbReference>
<sequence>MRGGRRTASAAALLLALSVAACSTDDPGAESPPTPAPTSTASSEPSPGPTQPPTPAEQGESLPPATDTPSLANLMRADFDGHGLRVLRTETRTDAYTRQQVTYRSNGTQVSGVLLRPHGRGPFPAVVLNHGYIEPSAYATGQGMAREQDWLARAGFVVLHTDYRGHAAGDPAGERERELRLGYARDSINAVLALEKQPYVDADKTAMVGRSMGGGVTLNALVAAPGVVDAAVVYASVSSSFLDNLRHFTLPNRPEAVQALTDEYGAPRDEPAFYRGLSSRTYFDRITEPVLIHHGAVDATCPPRWSRTTQRLLQRAGVDSTLVEYAGEDHTFYARWQESIVRTVRFLRRQLGA</sequence>
<keyword evidence="2" id="KW-0378">Hydrolase</keyword>
<feature type="signal peptide" evidence="4">
    <location>
        <begin position="1"/>
        <end position="23"/>
    </location>
</feature>
<proteinExistence type="inferred from homology"/>
<reference evidence="7" key="1">
    <citation type="journal article" date="2019" name="Int. J. Syst. Evol. Microbiol.">
        <title>The Global Catalogue of Microorganisms (GCM) 10K type strain sequencing project: providing services to taxonomists for standard genome sequencing and annotation.</title>
        <authorList>
            <consortium name="The Broad Institute Genomics Platform"/>
            <consortium name="The Broad Institute Genome Sequencing Center for Infectious Disease"/>
            <person name="Wu L."/>
            <person name="Ma J."/>
        </authorList>
    </citation>
    <scope>NUCLEOTIDE SEQUENCE [LARGE SCALE GENOMIC DNA]</scope>
    <source>
        <strain evidence="7">JCM 18532</strain>
    </source>
</reference>
<gene>
    <name evidence="6" type="ORF">GCM10023350_27010</name>
</gene>
<dbReference type="RefSeq" id="WP_345527314.1">
    <property type="nucleotide sequence ID" value="NZ_BAABKN010000015.1"/>
</dbReference>
<organism evidence="6 7">
    <name type="scientific">Nocardioides endophyticus</name>
    <dbReference type="NCBI Taxonomy" id="1353775"/>
    <lineage>
        <taxon>Bacteria</taxon>
        <taxon>Bacillati</taxon>
        <taxon>Actinomycetota</taxon>
        <taxon>Actinomycetes</taxon>
        <taxon>Propionibacteriales</taxon>
        <taxon>Nocardioidaceae</taxon>
        <taxon>Nocardioides</taxon>
    </lineage>
</organism>
<evidence type="ECO:0000256" key="3">
    <source>
        <dbReference type="SAM" id="MobiDB-lite"/>
    </source>
</evidence>
<dbReference type="Gene3D" id="3.40.50.1820">
    <property type="entry name" value="alpha/beta hydrolase"/>
    <property type="match status" value="1"/>
</dbReference>
<keyword evidence="7" id="KW-1185">Reference proteome</keyword>
<dbReference type="Proteomes" id="UP001499882">
    <property type="component" value="Unassembled WGS sequence"/>
</dbReference>
<protein>
    <recommendedName>
        <fullName evidence="5">Peptidase S9 prolyl oligopeptidase catalytic domain-containing protein</fullName>
    </recommendedName>
</protein>
<comment type="similarity">
    <text evidence="1">Belongs to the AB hydrolase superfamily.</text>
</comment>
<dbReference type="PANTHER" id="PTHR22946">
    <property type="entry name" value="DIENELACTONE HYDROLASE DOMAIN-CONTAINING PROTEIN-RELATED"/>
    <property type="match status" value="1"/>
</dbReference>
<keyword evidence="4" id="KW-0732">Signal</keyword>
<feature type="chain" id="PRO_5045314821" description="Peptidase S9 prolyl oligopeptidase catalytic domain-containing protein" evidence="4">
    <location>
        <begin position="24"/>
        <end position="353"/>
    </location>
</feature>
<dbReference type="Pfam" id="PF00326">
    <property type="entry name" value="Peptidase_S9"/>
    <property type="match status" value="1"/>
</dbReference>
<accession>A0ABP8YZR7</accession>
<feature type="domain" description="Peptidase S9 prolyl oligopeptidase catalytic" evidence="5">
    <location>
        <begin position="146"/>
        <end position="352"/>
    </location>
</feature>
<dbReference type="SUPFAM" id="SSF53474">
    <property type="entry name" value="alpha/beta-Hydrolases"/>
    <property type="match status" value="1"/>
</dbReference>
<dbReference type="InterPro" id="IPR050261">
    <property type="entry name" value="FrsA_esterase"/>
</dbReference>
<evidence type="ECO:0000256" key="2">
    <source>
        <dbReference type="ARBA" id="ARBA00022801"/>
    </source>
</evidence>